<dbReference type="EC" id="2.7.13.3" evidence="3"/>
<keyword evidence="4" id="KW-0597">Phosphoprotein</keyword>
<keyword evidence="9" id="KW-0812">Transmembrane</keyword>
<dbReference type="GO" id="GO:0005886">
    <property type="term" value="C:plasma membrane"/>
    <property type="evidence" value="ECO:0007669"/>
    <property type="project" value="UniProtKB-SubCell"/>
</dbReference>
<evidence type="ECO:0000259" key="10">
    <source>
        <dbReference type="PROSITE" id="PS50109"/>
    </source>
</evidence>
<dbReference type="FunFam" id="3.30.565.10:FF:000006">
    <property type="entry name" value="Sensor histidine kinase WalK"/>
    <property type="match status" value="1"/>
</dbReference>
<evidence type="ECO:0000313" key="12">
    <source>
        <dbReference type="Proteomes" id="UP000662914"/>
    </source>
</evidence>
<feature type="coiled-coil region" evidence="8">
    <location>
        <begin position="226"/>
        <end position="253"/>
    </location>
</feature>
<dbReference type="InterPro" id="IPR004358">
    <property type="entry name" value="Sig_transdc_His_kin-like_C"/>
</dbReference>
<dbReference type="AlphaFoldDB" id="A0A809QWD6"/>
<dbReference type="Gene3D" id="3.30.565.10">
    <property type="entry name" value="Histidine kinase-like ATPase, C-terminal domain"/>
    <property type="match status" value="1"/>
</dbReference>
<dbReference type="Pfam" id="PF02518">
    <property type="entry name" value="HATPase_c"/>
    <property type="match status" value="1"/>
</dbReference>
<evidence type="ECO:0000256" key="4">
    <source>
        <dbReference type="ARBA" id="ARBA00022553"/>
    </source>
</evidence>
<feature type="transmembrane region" description="Helical" evidence="9">
    <location>
        <begin position="173"/>
        <end position="195"/>
    </location>
</feature>
<comment type="catalytic activity">
    <reaction evidence="1">
        <text>ATP + protein L-histidine = ADP + protein N-phospho-L-histidine.</text>
        <dbReference type="EC" id="2.7.13.3"/>
    </reaction>
</comment>
<dbReference type="InterPro" id="IPR036097">
    <property type="entry name" value="HisK_dim/P_sf"/>
</dbReference>
<dbReference type="GO" id="GO:0000155">
    <property type="term" value="F:phosphorelay sensor kinase activity"/>
    <property type="evidence" value="ECO:0007669"/>
    <property type="project" value="InterPro"/>
</dbReference>
<dbReference type="PRINTS" id="PR00344">
    <property type="entry name" value="BCTRLSENSOR"/>
</dbReference>
<dbReference type="InterPro" id="IPR005467">
    <property type="entry name" value="His_kinase_dom"/>
</dbReference>
<dbReference type="SMART" id="SM00388">
    <property type="entry name" value="HisKA"/>
    <property type="match status" value="1"/>
</dbReference>
<sequence>MSRLYPKSFLRLILIGFGLVALPLVFALGNAAFNVQHLAEQSERAVREAAVATRASREMLETLTGMERALRQYLLLADRGLLEDYRRLRGEFVQATREYSLLPLDADAHEKLKAVLGREQNLMGALEKGMAVSPDEFAAIAEQARAVLSASGRLIDVEVEHLRTTALDARSTLTWQLLAAIPVALGIALWFRAVISSQLQQVDRAIRTIGRAEYSDGVTVTGPQDLAYLGRRLDWLRRRLAELEEQKNRFLRHVSHDLKTPLTAIREGAQLLGEGVPGPLSEQQRTIIEIIDQNSRRLQQLIEELIDYQQAGFAASSIDPHQVALDVVCTQVLRTHRLVAAARAIRFERRLAPVIVEGDADKLRVVIDNLITNGIKFSPREGVIHITLGKQDGRAVLDVVDQGPGVAGEERERIFEPFFRGTRSRRGTVKGSGLGLAIAKEYVLAHRGKIEVIEEGKGGHFRVTLPLHWEKTG</sequence>
<reference evidence="11" key="1">
    <citation type="journal article" name="DNA Res.">
        <title>The physiological potential of anammox bacteria as revealed by their core genome structure.</title>
        <authorList>
            <person name="Okubo T."/>
            <person name="Toyoda A."/>
            <person name="Fukuhara K."/>
            <person name="Uchiyama I."/>
            <person name="Harigaya Y."/>
            <person name="Kuroiwa M."/>
            <person name="Suzuki T."/>
            <person name="Murakami Y."/>
            <person name="Suwa Y."/>
            <person name="Takami H."/>
        </authorList>
    </citation>
    <scope>NUCLEOTIDE SEQUENCE</scope>
    <source>
        <strain evidence="11">317325-3</strain>
    </source>
</reference>
<feature type="domain" description="Histidine kinase" evidence="10">
    <location>
        <begin position="253"/>
        <end position="469"/>
    </location>
</feature>
<proteinExistence type="predicted"/>
<evidence type="ECO:0000256" key="5">
    <source>
        <dbReference type="ARBA" id="ARBA00022679"/>
    </source>
</evidence>
<accession>A0A809QWD6</accession>
<dbReference type="EMBL" id="AP021857">
    <property type="protein sequence ID" value="BBO19733.1"/>
    <property type="molecule type" value="Genomic_DNA"/>
</dbReference>
<evidence type="ECO:0000256" key="8">
    <source>
        <dbReference type="SAM" id="Coils"/>
    </source>
</evidence>
<dbReference type="PANTHER" id="PTHR43711:SF1">
    <property type="entry name" value="HISTIDINE KINASE 1"/>
    <property type="match status" value="1"/>
</dbReference>
<dbReference type="InterPro" id="IPR003594">
    <property type="entry name" value="HATPase_dom"/>
</dbReference>
<dbReference type="SMART" id="SM00387">
    <property type="entry name" value="HATPase_c"/>
    <property type="match status" value="1"/>
</dbReference>
<protein>
    <recommendedName>
        <fullName evidence="3">histidine kinase</fullName>
        <ecNumber evidence="3">2.7.13.3</ecNumber>
    </recommendedName>
</protein>
<keyword evidence="7" id="KW-0902">Two-component regulatory system</keyword>
<dbReference type="KEGG" id="ddz:DSYM_04320"/>
<dbReference type="PROSITE" id="PS50109">
    <property type="entry name" value="HIS_KIN"/>
    <property type="match status" value="1"/>
</dbReference>
<organism evidence="11 12">
    <name type="scientific">Candidatus Desulfobacillus denitrificans</name>
    <dbReference type="NCBI Taxonomy" id="2608985"/>
    <lineage>
        <taxon>Bacteria</taxon>
        <taxon>Pseudomonadati</taxon>
        <taxon>Pseudomonadota</taxon>
        <taxon>Betaproteobacteria</taxon>
        <taxon>Candidatus Desulfobacillus</taxon>
    </lineage>
</organism>
<keyword evidence="9" id="KW-0472">Membrane</keyword>
<evidence type="ECO:0000256" key="2">
    <source>
        <dbReference type="ARBA" id="ARBA00004429"/>
    </source>
</evidence>
<gene>
    <name evidence="11" type="ORF">DSYM_04320</name>
</gene>
<dbReference type="SUPFAM" id="SSF55874">
    <property type="entry name" value="ATPase domain of HSP90 chaperone/DNA topoisomerase II/histidine kinase"/>
    <property type="match status" value="1"/>
</dbReference>
<dbReference type="InterPro" id="IPR003661">
    <property type="entry name" value="HisK_dim/P_dom"/>
</dbReference>
<dbReference type="CDD" id="cd00075">
    <property type="entry name" value="HATPase"/>
    <property type="match status" value="1"/>
</dbReference>
<dbReference type="InterPro" id="IPR036890">
    <property type="entry name" value="HATPase_C_sf"/>
</dbReference>
<dbReference type="Pfam" id="PF00512">
    <property type="entry name" value="HisKA"/>
    <property type="match status" value="1"/>
</dbReference>
<dbReference type="PANTHER" id="PTHR43711">
    <property type="entry name" value="TWO-COMPONENT HISTIDINE KINASE"/>
    <property type="match status" value="1"/>
</dbReference>
<keyword evidence="6 11" id="KW-0418">Kinase</keyword>
<evidence type="ECO:0000256" key="3">
    <source>
        <dbReference type="ARBA" id="ARBA00012438"/>
    </source>
</evidence>
<evidence type="ECO:0000256" key="6">
    <source>
        <dbReference type="ARBA" id="ARBA00022777"/>
    </source>
</evidence>
<evidence type="ECO:0000256" key="9">
    <source>
        <dbReference type="SAM" id="Phobius"/>
    </source>
</evidence>
<evidence type="ECO:0000256" key="1">
    <source>
        <dbReference type="ARBA" id="ARBA00000085"/>
    </source>
</evidence>
<comment type="subcellular location">
    <subcellularLocation>
        <location evidence="2">Cell inner membrane</location>
        <topology evidence="2">Multi-pass membrane protein</topology>
    </subcellularLocation>
</comment>
<evidence type="ECO:0000256" key="7">
    <source>
        <dbReference type="ARBA" id="ARBA00023012"/>
    </source>
</evidence>
<keyword evidence="5" id="KW-0808">Transferase</keyword>
<dbReference type="Gene3D" id="1.10.287.130">
    <property type="match status" value="1"/>
</dbReference>
<evidence type="ECO:0000313" key="11">
    <source>
        <dbReference type="EMBL" id="BBO19733.1"/>
    </source>
</evidence>
<dbReference type="Proteomes" id="UP000662914">
    <property type="component" value="Chromosome"/>
</dbReference>
<keyword evidence="8" id="KW-0175">Coiled coil</keyword>
<dbReference type="CDD" id="cd00082">
    <property type="entry name" value="HisKA"/>
    <property type="match status" value="1"/>
</dbReference>
<name>A0A809QWD6_9PROT</name>
<dbReference type="SUPFAM" id="SSF47384">
    <property type="entry name" value="Homodimeric domain of signal transducing histidine kinase"/>
    <property type="match status" value="1"/>
</dbReference>
<keyword evidence="9" id="KW-1133">Transmembrane helix</keyword>
<dbReference type="InterPro" id="IPR050736">
    <property type="entry name" value="Sensor_HK_Regulatory"/>
</dbReference>